<dbReference type="RefSeq" id="WP_068886035.1">
    <property type="nucleotide sequence ID" value="NZ_CBCRUU010000013.1"/>
</dbReference>
<dbReference type="GO" id="GO:0016020">
    <property type="term" value="C:membrane"/>
    <property type="evidence" value="ECO:0007669"/>
    <property type="project" value="InterPro"/>
</dbReference>
<comment type="caution">
    <text evidence="2">The sequence shown here is derived from an EMBL/GenBank/DDBJ whole genome shotgun (WGS) entry which is preliminary data.</text>
</comment>
<dbReference type="AlphaFoldDB" id="A0A1C3CZC3"/>
<dbReference type="Gene3D" id="3.90.70.10">
    <property type="entry name" value="Cysteine proteinases"/>
    <property type="match status" value="1"/>
</dbReference>
<gene>
    <name evidence="2" type="ORF">BBP83_14140</name>
</gene>
<proteinExistence type="predicted"/>
<evidence type="ECO:0000313" key="2">
    <source>
        <dbReference type="EMBL" id="ODA14111.1"/>
    </source>
</evidence>
<reference evidence="2 3" key="1">
    <citation type="submission" date="2016-07" db="EMBL/GenBank/DDBJ databases">
        <title>Acinetobacter sp. ANC 4603.</title>
        <authorList>
            <person name="Radolfova-Krizova L."/>
            <person name="Nemec A."/>
        </authorList>
    </citation>
    <scope>NUCLEOTIDE SEQUENCE [LARGE SCALE GENOMIC DNA]</scope>
    <source>
        <strain evidence="2 3">ANC 4603</strain>
    </source>
</reference>
<dbReference type="GO" id="GO:0005524">
    <property type="term" value="F:ATP binding"/>
    <property type="evidence" value="ECO:0007669"/>
    <property type="project" value="InterPro"/>
</dbReference>
<accession>A0A1C3CZC3</accession>
<dbReference type="InterPro" id="IPR005074">
    <property type="entry name" value="Peptidase_C39"/>
</dbReference>
<evidence type="ECO:0000313" key="3">
    <source>
        <dbReference type="Proteomes" id="UP000186553"/>
    </source>
</evidence>
<keyword evidence="3" id="KW-1185">Reference proteome</keyword>
<dbReference type="STRING" id="1891224.BBP83_14140"/>
<name>A0A1C3CZC3_9GAMM</name>
<dbReference type="GO" id="GO:0006508">
    <property type="term" value="P:proteolysis"/>
    <property type="evidence" value="ECO:0007669"/>
    <property type="project" value="InterPro"/>
</dbReference>
<dbReference type="Proteomes" id="UP000186553">
    <property type="component" value="Unassembled WGS sequence"/>
</dbReference>
<dbReference type="GO" id="GO:0008233">
    <property type="term" value="F:peptidase activity"/>
    <property type="evidence" value="ECO:0007669"/>
    <property type="project" value="InterPro"/>
</dbReference>
<feature type="domain" description="Peptidase C39" evidence="1">
    <location>
        <begin position="13"/>
        <end position="67"/>
    </location>
</feature>
<dbReference type="Pfam" id="PF03412">
    <property type="entry name" value="Peptidase_C39"/>
    <property type="match status" value="1"/>
</dbReference>
<sequence length="176" mass="20158">MSLEIPEALLNLESNCGIYAVWMIFQHYGIQMDIERLKDACQYDEEDGTFGIGLAVALARFGFVVSFHTDTDPNVHEKEQYCYQDAQALDIPIAEALSYQELRENVESGYFVIVFYDTLDGLGNHSLVYSIDETEISFFDHFDTMSVALFEQQRSAEGICRQALVIDGRQFMQRYS</sequence>
<dbReference type="EMBL" id="MBDL01000003">
    <property type="protein sequence ID" value="ODA14111.1"/>
    <property type="molecule type" value="Genomic_DNA"/>
</dbReference>
<evidence type="ECO:0000259" key="1">
    <source>
        <dbReference type="Pfam" id="PF03412"/>
    </source>
</evidence>
<dbReference type="OrthoDB" id="6710077at2"/>
<organism evidence="2 3">
    <name type="scientific">Acinetobacter celticus</name>
    <dbReference type="NCBI Taxonomy" id="1891224"/>
    <lineage>
        <taxon>Bacteria</taxon>
        <taxon>Pseudomonadati</taxon>
        <taxon>Pseudomonadota</taxon>
        <taxon>Gammaproteobacteria</taxon>
        <taxon>Moraxellales</taxon>
        <taxon>Moraxellaceae</taxon>
        <taxon>Acinetobacter</taxon>
    </lineage>
</organism>
<protein>
    <submittedName>
        <fullName evidence="2">Peptidase C39</fullName>
    </submittedName>
</protein>